<organism evidence="2 3">
    <name type="scientific">Oryza meyeriana var. granulata</name>
    <dbReference type="NCBI Taxonomy" id="110450"/>
    <lineage>
        <taxon>Eukaryota</taxon>
        <taxon>Viridiplantae</taxon>
        <taxon>Streptophyta</taxon>
        <taxon>Embryophyta</taxon>
        <taxon>Tracheophyta</taxon>
        <taxon>Spermatophyta</taxon>
        <taxon>Magnoliopsida</taxon>
        <taxon>Liliopsida</taxon>
        <taxon>Poales</taxon>
        <taxon>Poaceae</taxon>
        <taxon>BOP clade</taxon>
        <taxon>Oryzoideae</taxon>
        <taxon>Oryzeae</taxon>
        <taxon>Oryzinae</taxon>
        <taxon>Oryza</taxon>
        <taxon>Oryza meyeriana</taxon>
    </lineage>
</organism>
<dbReference type="OrthoDB" id="658778at2759"/>
<protein>
    <submittedName>
        <fullName evidence="2">Uncharacterized protein</fullName>
    </submittedName>
</protein>
<gene>
    <name evidence="2" type="ORF">E2562_008755</name>
</gene>
<dbReference type="AlphaFoldDB" id="A0A6G1D1S1"/>
<sequence>MNIKILAVANKSHRSKSHGTMRSLKHKRVEAPRAPTFSDVHPSSRWSLGVQVYHKYHVERFAPGRKRLNLVLLDEQAQHGAYRKIFSMILEGEIRPDTVLLPQPEPERSRRSMLGPGGGTAKITSAECIQRRPLVAGVSAGEDGVAQNMNDVALVLEERETATMVSGDLFGRI</sequence>
<feature type="region of interest" description="Disordered" evidence="1">
    <location>
        <begin position="99"/>
        <end position="120"/>
    </location>
</feature>
<reference evidence="2 3" key="1">
    <citation type="submission" date="2019-11" db="EMBL/GenBank/DDBJ databases">
        <title>Whole genome sequence of Oryza granulata.</title>
        <authorList>
            <person name="Li W."/>
        </authorList>
    </citation>
    <scope>NUCLEOTIDE SEQUENCE [LARGE SCALE GENOMIC DNA]</scope>
    <source>
        <strain evidence="3">cv. Menghai</strain>
        <tissue evidence="2">Leaf</tissue>
    </source>
</reference>
<dbReference type="EMBL" id="SPHZ02000007">
    <property type="protein sequence ID" value="KAF0905673.1"/>
    <property type="molecule type" value="Genomic_DNA"/>
</dbReference>
<evidence type="ECO:0000313" key="2">
    <source>
        <dbReference type="EMBL" id="KAF0905673.1"/>
    </source>
</evidence>
<comment type="caution">
    <text evidence="2">The sequence shown here is derived from an EMBL/GenBank/DDBJ whole genome shotgun (WGS) entry which is preliminary data.</text>
</comment>
<evidence type="ECO:0000256" key="1">
    <source>
        <dbReference type="SAM" id="MobiDB-lite"/>
    </source>
</evidence>
<accession>A0A6G1D1S1</accession>
<keyword evidence="3" id="KW-1185">Reference proteome</keyword>
<proteinExistence type="predicted"/>
<name>A0A6G1D1S1_9ORYZ</name>
<evidence type="ECO:0000313" key="3">
    <source>
        <dbReference type="Proteomes" id="UP000479710"/>
    </source>
</evidence>
<dbReference type="Proteomes" id="UP000479710">
    <property type="component" value="Unassembled WGS sequence"/>
</dbReference>